<dbReference type="GO" id="GO:0003677">
    <property type="term" value="F:DNA binding"/>
    <property type="evidence" value="ECO:0007669"/>
    <property type="project" value="InterPro"/>
</dbReference>
<organism evidence="3 4">
    <name type="scientific">Halobellus ruber</name>
    <dbReference type="NCBI Taxonomy" id="2761102"/>
    <lineage>
        <taxon>Archaea</taxon>
        <taxon>Methanobacteriati</taxon>
        <taxon>Methanobacteriota</taxon>
        <taxon>Stenosarchaea group</taxon>
        <taxon>Halobacteria</taxon>
        <taxon>Halobacteriales</taxon>
        <taxon>Haloferacaceae</taxon>
        <taxon>Halobellus</taxon>
    </lineage>
</organism>
<dbReference type="InterPro" id="IPR013762">
    <property type="entry name" value="Integrase-like_cat_sf"/>
</dbReference>
<proteinExistence type="predicted"/>
<dbReference type="GO" id="GO:0004519">
    <property type="term" value="F:endonuclease activity"/>
    <property type="evidence" value="ECO:0007669"/>
    <property type="project" value="UniProtKB-KW"/>
</dbReference>
<dbReference type="GO" id="GO:0008270">
    <property type="term" value="F:zinc ion binding"/>
    <property type="evidence" value="ECO:0007669"/>
    <property type="project" value="InterPro"/>
</dbReference>
<dbReference type="InterPro" id="IPR003615">
    <property type="entry name" value="HNH_nuc"/>
</dbReference>
<accession>A0A7J9SJN1</accession>
<dbReference type="GO" id="GO:0015074">
    <property type="term" value="P:DNA integration"/>
    <property type="evidence" value="ECO:0007669"/>
    <property type="project" value="InterPro"/>
</dbReference>
<dbReference type="SUPFAM" id="SSF48695">
    <property type="entry name" value="Multiheme cytochromes"/>
    <property type="match status" value="1"/>
</dbReference>
<dbReference type="InterPro" id="IPR036280">
    <property type="entry name" value="Multihaem_cyt_sf"/>
</dbReference>
<dbReference type="CDD" id="cd00085">
    <property type="entry name" value="HNHc"/>
    <property type="match status" value="1"/>
</dbReference>
<keyword evidence="3" id="KW-0540">Nuclease</keyword>
<dbReference type="Pfam" id="PF01844">
    <property type="entry name" value="HNH"/>
    <property type="match status" value="1"/>
</dbReference>
<reference evidence="3 4" key="1">
    <citation type="submission" date="2020-08" db="EMBL/GenBank/DDBJ databases">
        <authorList>
            <person name="Seo M.-J."/>
        </authorList>
    </citation>
    <scope>NUCLEOTIDE SEQUENCE [LARGE SCALE GENOMIC DNA]</scope>
    <source>
        <strain evidence="3 4">MBLA0160</strain>
    </source>
</reference>
<dbReference type="InterPro" id="IPR052892">
    <property type="entry name" value="NA-targeting_endonuclease"/>
</dbReference>
<dbReference type="SUPFAM" id="SSF56349">
    <property type="entry name" value="DNA breaking-rejoining enzymes"/>
    <property type="match status" value="1"/>
</dbReference>
<sequence>MSDSTDTPWRVLRRKRIEKDDNKCINCGSNSLLEVHHIVPRSEGGEDKLSNLRTFCYECHANAHDSVNLTSEHKTPSEGSWIPSLNTLRLLLKQTKNPLERLTILLLSKTGMGVQEVVNLNINDVYLGPSSPGTTSTIPPKSQPYLYVEQNESGPGSGHSKRLCDTRIPMDREVEADLKRYLAIRPDSPHDQLLLSISYWGQRITADSIHHIVERNARKIGLHEEGREVGRNLLPERLMQCFKYRFGGQPATKQYLTGRKEKLPYPWPVLVTDYREGIYDLVSSK</sequence>
<keyword evidence="1" id="KW-0233">DNA recombination</keyword>
<evidence type="ECO:0000259" key="2">
    <source>
        <dbReference type="SMART" id="SM00507"/>
    </source>
</evidence>
<evidence type="ECO:0000313" key="3">
    <source>
        <dbReference type="EMBL" id="MBB6645221.1"/>
    </source>
</evidence>
<evidence type="ECO:0000313" key="4">
    <source>
        <dbReference type="Proteomes" id="UP000546257"/>
    </source>
</evidence>
<keyword evidence="3" id="KW-0255">Endonuclease</keyword>
<dbReference type="GO" id="GO:0006310">
    <property type="term" value="P:DNA recombination"/>
    <property type="evidence" value="ECO:0007669"/>
    <property type="project" value="UniProtKB-KW"/>
</dbReference>
<protein>
    <submittedName>
        <fullName evidence="3">HNH endonuclease</fullName>
    </submittedName>
</protein>
<dbReference type="PANTHER" id="PTHR33877">
    <property type="entry name" value="SLL1193 PROTEIN"/>
    <property type="match status" value="1"/>
</dbReference>
<dbReference type="Gene3D" id="1.10.30.50">
    <property type="match status" value="1"/>
</dbReference>
<gene>
    <name evidence="3" type="ORF">H5V44_02730</name>
</gene>
<keyword evidence="3" id="KW-0378">Hydrolase</keyword>
<dbReference type="InterPro" id="IPR002711">
    <property type="entry name" value="HNH"/>
</dbReference>
<feature type="domain" description="HNH nuclease" evidence="2">
    <location>
        <begin position="11"/>
        <end position="61"/>
    </location>
</feature>
<dbReference type="EMBL" id="JACKXD010000001">
    <property type="protein sequence ID" value="MBB6645221.1"/>
    <property type="molecule type" value="Genomic_DNA"/>
</dbReference>
<dbReference type="Gene3D" id="1.10.443.10">
    <property type="entry name" value="Intergrase catalytic core"/>
    <property type="match status" value="1"/>
</dbReference>
<keyword evidence="4" id="KW-1185">Reference proteome</keyword>
<name>A0A7J9SJN1_9EURY</name>
<comment type="caution">
    <text evidence="3">The sequence shown here is derived from an EMBL/GenBank/DDBJ whole genome shotgun (WGS) entry which is preliminary data.</text>
</comment>
<dbReference type="AlphaFoldDB" id="A0A7J9SJN1"/>
<dbReference type="SMART" id="SM00507">
    <property type="entry name" value="HNHc"/>
    <property type="match status" value="1"/>
</dbReference>
<dbReference type="PANTHER" id="PTHR33877:SF2">
    <property type="entry name" value="OS07G0170200 PROTEIN"/>
    <property type="match status" value="1"/>
</dbReference>
<dbReference type="Proteomes" id="UP000546257">
    <property type="component" value="Unassembled WGS sequence"/>
</dbReference>
<evidence type="ECO:0000256" key="1">
    <source>
        <dbReference type="ARBA" id="ARBA00023172"/>
    </source>
</evidence>
<dbReference type="InterPro" id="IPR011010">
    <property type="entry name" value="DNA_brk_join_enz"/>
</dbReference>